<dbReference type="EMBL" id="JH159153">
    <property type="protein sequence ID" value="EGZ21481.1"/>
    <property type="molecule type" value="Genomic_DNA"/>
</dbReference>
<sequence length="401" mass="45327">MQEPCVKGTGVGIERYPLILFRRQELIDEWNKIDYISIQAGSLLWICGPPGTGKSCAALAFACSLNPSLWDVVWIHYSRDVEFNCVRMQKGVKQTCSFSEYDVETLLPQVLEPVSSLSRKTIVFLDGYVSDSDNAKRAYRVCNSWRTRDLDLRRLVCVSSMAVVGKECRLEGVAAIADTDEELLEKSLFDLFSWTLEDYLKYMSAIKNTEFFKTVQGKFPPYCPQPGIVESEEVQRKKRLEEKYFVAGGSARVMFEFSPKNAIQYVKRALKAVPNFKICSDMLAGCAASTTINRLLAIYPVGDDDSESRLVSGYAMRALAIKLGPDVLKNMASLHGFNPSVDGYIFESWFFAMLTTCGVTWKRHVTDTDASRPQWERSVVTFFDPTKLKLIMTSPKKWLAP</sequence>
<dbReference type="Proteomes" id="UP000002640">
    <property type="component" value="Unassembled WGS sequence"/>
</dbReference>
<dbReference type="KEGG" id="psoj:PHYSODRAFT_299198"/>
<protein>
    <submittedName>
        <fullName evidence="1">Uncharacterized protein</fullName>
    </submittedName>
</protein>
<proteinExistence type="predicted"/>
<dbReference type="AlphaFoldDB" id="G4Z3B8"/>
<dbReference type="InParanoid" id="G4Z3B8"/>
<dbReference type="Gene3D" id="3.40.50.300">
    <property type="entry name" value="P-loop containing nucleotide triphosphate hydrolases"/>
    <property type="match status" value="1"/>
</dbReference>
<dbReference type="SUPFAM" id="SSF52540">
    <property type="entry name" value="P-loop containing nucleoside triphosphate hydrolases"/>
    <property type="match status" value="1"/>
</dbReference>
<dbReference type="InterPro" id="IPR027417">
    <property type="entry name" value="P-loop_NTPase"/>
</dbReference>
<reference evidence="1 2" key="1">
    <citation type="journal article" date="2006" name="Science">
        <title>Phytophthora genome sequences uncover evolutionary origins and mechanisms of pathogenesis.</title>
        <authorList>
            <person name="Tyler B.M."/>
            <person name="Tripathy S."/>
            <person name="Zhang X."/>
            <person name="Dehal P."/>
            <person name="Jiang R.H."/>
            <person name="Aerts A."/>
            <person name="Arredondo F.D."/>
            <person name="Baxter L."/>
            <person name="Bensasson D."/>
            <person name="Beynon J.L."/>
            <person name="Chapman J."/>
            <person name="Damasceno C.M."/>
            <person name="Dorrance A.E."/>
            <person name="Dou D."/>
            <person name="Dickerman A.W."/>
            <person name="Dubchak I.L."/>
            <person name="Garbelotto M."/>
            <person name="Gijzen M."/>
            <person name="Gordon S.G."/>
            <person name="Govers F."/>
            <person name="Grunwald N.J."/>
            <person name="Huang W."/>
            <person name="Ivors K.L."/>
            <person name="Jones R.W."/>
            <person name="Kamoun S."/>
            <person name="Krampis K."/>
            <person name="Lamour K.H."/>
            <person name="Lee M.K."/>
            <person name="McDonald W.H."/>
            <person name="Medina M."/>
            <person name="Meijer H.J."/>
            <person name="Nordberg E.K."/>
            <person name="Maclean D.J."/>
            <person name="Ospina-Giraldo M.D."/>
            <person name="Morris P.F."/>
            <person name="Phuntumart V."/>
            <person name="Putnam N.H."/>
            <person name="Rash S."/>
            <person name="Rose J.K."/>
            <person name="Sakihama Y."/>
            <person name="Salamov A.A."/>
            <person name="Savidor A."/>
            <person name="Scheuring C.F."/>
            <person name="Smith B.M."/>
            <person name="Sobral B.W."/>
            <person name="Terry A."/>
            <person name="Torto-Alalibo T.A."/>
            <person name="Win J."/>
            <person name="Xu Z."/>
            <person name="Zhang H."/>
            <person name="Grigoriev I.V."/>
            <person name="Rokhsar D.S."/>
            <person name="Boore J.L."/>
        </authorList>
    </citation>
    <scope>NUCLEOTIDE SEQUENCE [LARGE SCALE GENOMIC DNA]</scope>
    <source>
        <strain evidence="1 2">P6497</strain>
    </source>
</reference>
<gene>
    <name evidence="1" type="ORF">PHYSODRAFT_299198</name>
</gene>
<name>G4Z3B8_PHYSP</name>
<dbReference type="RefSeq" id="XP_009524198.1">
    <property type="nucleotide sequence ID" value="XM_009525903.1"/>
</dbReference>
<organism evidence="1 2">
    <name type="scientific">Phytophthora sojae (strain P6497)</name>
    <name type="common">Soybean stem and root rot agent</name>
    <name type="synonym">Phytophthora megasperma f. sp. glycines</name>
    <dbReference type="NCBI Taxonomy" id="1094619"/>
    <lineage>
        <taxon>Eukaryota</taxon>
        <taxon>Sar</taxon>
        <taxon>Stramenopiles</taxon>
        <taxon>Oomycota</taxon>
        <taxon>Peronosporomycetes</taxon>
        <taxon>Peronosporales</taxon>
        <taxon>Peronosporaceae</taxon>
        <taxon>Phytophthora</taxon>
    </lineage>
</organism>
<evidence type="ECO:0000313" key="1">
    <source>
        <dbReference type="EMBL" id="EGZ21481.1"/>
    </source>
</evidence>
<dbReference type="GeneID" id="20641708"/>
<keyword evidence="2" id="KW-1185">Reference proteome</keyword>
<evidence type="ECO:0000313" key="2">
    <source>
        <dbReference type="Proteomes" id="UP000002640"/>
    </source>
</evidence>
<accession>G4Z3B8</accession>